<protein>
    <submittedName>
        <fullName evidence="2">Uncharacterized protein</fullName>
    </submittedName>
</protein>
<feature type="region of interest" description="Disordered" evidence="1">
    <location>
        <begin position="26"/>
        <end position="53"/>
    </location>
</feature>
<organism evidence="2 3">
    <name type="scientific">Prevotella micans F0438</name>
    <dbReference type="NCBI Taxonomy" id="883158"/>
    <lineage>
        <taxon>Bacteria</taxon>
        <taxon>Pseudomonadati</taxon>
        <taxon>Bacteroidota</taxon>
        <taxon>Bacteroidia</taxon>
        <taxon>Bacteroidales</taxon>
        <taxon>Prevotellaceae</taxon>
        <taxon>Prevotella</taxon>
    </lineage>
</organism>
<dbReference type="STRING" id="883158.HMPREF9140_00369"/>
<dbReference type="HOGENOM" id="CLU_179299_3_1_10"/>
<dbReference type="PATRIC" id="fig|883158.3.peg.382"/>
<comment type="caution">
    <text evidence="2">The sequence shown here is derived from an EMBL/GenBank/DDBJ whole genome shotgun (WGS) entry which is preliminary data.</text>
</comment>
<dbReference type="AlphaFoldDB" id="H1Q0D1"/>
<evidence type="ECO:0000313" key="3">
    <source>
        <dbReference type="Proteomes" id="UP000016023"/>
    </source>
</evidence>
<feature type="compositionally biased region" description="Acidic residues" evidence="1">
    <location>
        <begin position="39"/>
        <end position="53"/>
    </location>
</feature>
<dbReference type="RefSeq" id="WP_006951321.1">
    <property type="nucleotide sequence ID" value="NZ_JH594521.1"/>
</dbReference>
<name>H1Q0D1_9BACT</name>
<gene>
    <name evidence="2" type="ORF">HMPREF9140_00369</name>
</gene>
<evidence type="ECO:0000313" key="2">
    <source>
        <dbReference type="EMBL" id="EHO74043.1"/>
    </source>
</evidence>
<keyword evidence="3" id="KW-1185">Reference proteome</keyword>
<dbReference type="EMBL" id="AGWK01000011">
    <property type="protein sequence ID" value="EHO74043.1"/>
    <property type="molecule type" value="Genomic_DNA"/>
</dbReference>
<dbReference type="Proteomes" id="UP000016023">
    <property type="component" value="Unassembled WGS sequence"/>
</dbReference>
<evidence type="ECO:0000256" key="1">
    <source>
        <dbReference type="SAM" id="MobiDB-lite"/>
    </source>
</evidence>
<accession>H1Q0D1</accession>
<sequence>MNKKHFYEPPKIEAIELENELFFCTSVSPNPGGSNEKDYDPDEDIDGGEYEFE</sequence>
<reference evidence="2 3" key="1">
    <citation type="submission" date="2011-12" db="EMBL/GenBank/DDBJ databases">
        <title>The Genome Sequence of Prevotella micans F0438.</title>
        <authorList>
            <consortium name="The Broad Institute Genome Sequencing Platform"/>
            <person name="Earl A."/>
            <person name="Ward D."/>
            <person name="Feldgarden M."/>
            <person name="Gevers D."/>
            <person name="Izard J."/>
            <person name="Baranova O.V."/>
            <person name="Blanton J.M."/>
            <person name="Wade W.G."/>
            <person name="Dewhirst F.E."/>
            <person name="Young S.K."/>
            <person name="Zeng Q."/>
            <person name="Gargeya S."/>
            <person name="Fitzgerald M."/>
            <person name="Haas B."/>
            <person name="Abouelleil A."/>
            <person name="Alvarado L."/>
            <person name="Arachchi H.M."/>
            <person name="Berlin A."/>
            <person name="Chapman S.B."/>
            <person name="Gearin G."/>
            <person name="Goldberg J."/>
            <person name="Griggs A."/>
            <person name="Gujja S."/>
            <person name="Hansen M."/>
            <person name="Heiman D."/>
            <person name="Howarth C."/>
            <person name="Larimer J."/>
            <person name="Lui A."/>
            <person name="MacDonald P.J.P."/>
            <person name="McCowen C."/>
            <person name="Montmayeur A."/>
            <person name="Murphy C."/>
            <person name="Neiman D."/>
            <person name="Pearson M."/>
            <person name="Priest M."/>
            <person name="Roberts A."/>
            <person name="Saif S."/>
            <person name="Shea T."/>
            <person name="Sisk P."/>
            <person name="Stolte C."/>
            <person name="Sykes S."/>
            <person name="Wortman J."/>
            <person name="Nusbaum C."/>
            <person name="Birren B."/>
        </authorList>
    </citation>
    <scope>NUCLEOTIDE SEQUENCE [LARGE SCALE GENOMIC DNA]</scope>
    <source>
        <strain evidence="2 3">F0438</strain>
    </source>
</reference>
<proteinExistence type="predicted"/>